<dbReference type="Pfam" id="PF00999">
    <property type="entry name" value="Na_H_Exchanger"/>
    <property type="match status" value="1"/>
</dbReference>
<name>A0A401JCU7_9PROT</name>
<evidence type="ECO:0000256" key="1">
    <source>
        <dbReference type="ARBA" id="ARBA00004141"/>
    </source>
</evidence>
<keyword evidence="6" id="KW-0915">Sodium</keyword>
<dbReference type="PANTHER" id="PTHR43562">
    <property type="entry name" value="NAPA-TYPE SODIUM/HYDROGEN ANTIPORTER"/>
    <property type="match status" value="1"/>
</dbReference>
<dbReference type="OrthoDB" id="9793589at2"/>
<dbReference type="InterPro" id="IPR006153">
    <property type="entry name" value="Cation/H_exchanger_TM"/>
</dbReference>
<dbReference type="GO" id="GO:0006814">
    <property type="term" value="P:sodium ion transport"/>
    <property type="evidence" value="ECO:0007669"/>
    <property type="project" value="UniProtKB-KW"/>
</dbReference>
<keyword evidence="8 10" id="KW-0472">Membrane</keyword>
<evidence type="ECO:0000256" key="5">
    <source>
        <dbReference type="ARBA" id="ARBA00022989"/>
    </source>
</evidence>
<dbReference type="RefSeq" id="WP_124704319.1">
    <property type="nucleotide sequence ID" value="NZ_BGOW01000012.1"/>
</dbReference>
<evidence type="ECO:0000256" key="10">
    <source>
        <dbReference type="SAM" id="Phobius"/>
    </source>
</evidence>
<evidence type="ECO:0000256" key="9">
    <source>
        <dbReference type="ARBA" id="ARBA00023201"/>
    </source>
</evidence>
<proteinExistence type="predicted"/>
<feature type="transmembrane region" description="Helical" evidence="10">
    <location>
        <begin position="116"/>
        <end position="137"/>
    </location>
</feature>
<feature type="transmembrane region" description="Helical" evidence="10">
    <location>
        <begin position="219"/>
        <end position="237"/>
    </location>
</feature>
<organism evidence="12 13">
    <name type="scientific">Sulfuriferula multivorans</name>
    <dbReference type="NCBI Taxonomy" id="1559896"/>
    <lineage>
        <taxon>Bacteria</taxon>
        <taxon>Pseudomonadati</taxon>
        <taxon>Pseudomonadota</taxon>
        <taxon>Betaproteobacteria</taxon>
        <taxon>Nitrosomonadales</taxon>
        <taxon>Sulfuricellaceae</taxon>
        <taxon>Sulfuriferula</taxon>
    </lineage>
</organism>
<protein>
    <submittedName>
        <fullName evidence="12">Na(+)/H(+) antiporter</fullName>
    </submittedName>
</protein>
<accession>A0A401JCU7</accession>
<keyword evidence="13" id="KW-1185">Reference proteome</keyword>
<feature type="transmembrane region" description="Helical" evidence="10">
    <location>
        <begin position="318"/>
        <end position="340"/>
    </location>
</feature>
<dbReference type="Proteomes" id="UP000286806">
    <property type="component" value="Unassembled WGS sequence"/>
</dbReference>
<gene>
    <name evidence="12" type="ORF">SFMTTN_1304</name>
</gene>
<feature type="transmembrane region" description="Helical" evidence="10">
    <location>
        <begin position="88"/>
        <end position="110"/>
    </location>
</feature>
<dbReference type="InterPro" id="IPR038770">
    <property type="entry name" value="Na+/solute_symporter_sf"/>
</dbReference>
<feature type="transmembrane region" description="Helical" evidence="10">
    <location>
        <begin position="31"/>
        <end position="50"/>
    </location>
</feature>
<keyword evidence="5 10" id="KW-1133">Transmembrane helix</keyword>
<feature type="transmembrane region" description="Helical" evidence="10">
    <location>
        <begin position="380"/>
        <end position="401"/>
    </location>
</feature>
<dbReference type="Gene3D" id="1.20.1530.20">
    <property type="match status" value="1"/>
</dbReference>
<comment type="caution">
    <text evidence="12">The sequence shown here is derived from an EMBL/GenBank/DDBJ whole genome shotgun (WGS) entry which is preliminary data.</text>
</comment>
<keyword evidence="7" id="KW-0406">Ion transport</keyword>
<dbReference type="AlphaFoldDB" id="A0A401JCU7"/>
<feature type="transmembrane region" description="Helical" evidence="10">
    <location>
        <begin position="294"/>
        <end position="312"/>
    </location>
</feature>
<dbReference type="GO" id="GO:0016020">
    <property type="term" value="C:membrane"/>
    <property type="evidence" value="ECO:0007669"/>
    <property type="project" value="UniProtKB-SubCell"/>
</dbReference>
<evidence type="ECO:0000256" key="7">
    <source>
        <dbReference type="ARBA" id="ARBA00023065"/>
    </source>
</evidence>
<keyword evidence="9" id="KW-0739">Sodium transport</keyword>
<keyword evidence="4 10" id="KW-0812">Transmembrane</keyword>
<evidence type="ECO:0000256" key="6">
    <source>
        <dbReference type="ARBA" id="ARBA00023053"/>
    </source>
</evidence>
<evidence type="ECO:0000256" key="2">
    <source>
        <dbReference type="ARBA" id="ARBA00022448"/>
    </source>
</evidence>
<evidence type="ECO:0000256" key="3">
    <source>
        <dbReference type="ARBA" id="ARBA00022449"/>
    </source>
</evidence>
<feature type="domain" description="Cation/H+ exchanger transmembrane" evidence="11">
    <location>
        <begin position="19"/>
        <end position="404"/>
    </location>
</feature>
<dbReference type="GO" id="GO:1902600">
    <property type="term" value="P:proton transmembrane transport"/>
    <property type="evidence" value="ECO:0007669"/>
    <property type="project" value="InterPro"/>
</dbReference>
<feature type="transmembrane region" description="Helical" evidence="10">
    <location>
        <begin position="185"/>
        <end position="207"/>
    </location>
</feature>
<dbReference type="GO" id="GO:0015297">
    <property type="term" value="F:antiporter activity"/>
    <property type="evidence" value="ECO:0007669"/>
    <property type="project" value="UniProtKB-KW"/>
</dbReference>
<evidence type="ECO:0000313" key="12">
    <source>
        <dbReference type="EMBL" id="GBL45495.1"/>
    </source>
</evidence>
<evidence type="ECO:0000256" key="4">
    <source>
        <dbReference type="ARBA" id="ARBA00022692"/>
    </source>
</evidence>
<evidence type="ECO:0000256" key="8">
    <source>
        <dbReference type="ARBA" id="ARBA00023136"/>
    </source>
</evidence>
<reference evidence="12 13" key="1">
    <citation type="journal article" date="2019" name="Front. Microbiol.">
        <title>Genomes of Neutrophilic Sulfur-Oxidizing Chemolithoautotrophs Representing 9 Proteobacterial Species From 8 Genera.</title>
        <authorList>
            <person name="Watanabe T."/>
            <person name="Kojima H."/>
            <person name="Umezawa K."/>
            <person name="Hori C."/>
            <person name="Takasuka T.E."/>
            <person name="Kato Y."/>
            <person name="Fukui M."/>
        </authorList>
    </citation>
    <scope>NUCLEOTIDE SEQUENCE [LARGE SCALE GENOMIC DNA]</scope>
    <source>
        <strain evidence="12 13">TTN</strain>
    </source>
</reference>
<comment type="subcellular location">
    <subcellularLocation>
        <location evidence="1">Membrane</location>
        <topology evidence="1">Multi-pass membrane protein</topology>
    </subcellularLocation>
</comment>
<evidence type="ECO:0000313" key="13">
    <source>
        <dbReference type="Proteomes" id="UP000286806"/>
    </source>
</evidence>
<sequence>MEAHNFFLTLAVLLLAARFLSELAIRIGVPAVIGELAAGLIIGPSLLGLVSPDATMKLLAEIGIILLLFEVGMDTDVFRLAKAGSKPIVVAIAGVVFPFGFGYLVSHAMFGMSLLASLFIGGTLTATSIGITVRVLTDLGRRNSDEAQIVIGAAVLDDIVGVILLAFLYQFAVSGEMSLAATGKVGAYIVLFMLLSPFAAKLMAFIIGHFDRRSSSPGLLLTMALSLIMLFSYLAHAIGAPEIMGGFAAGIAMGQHFRVTLTERLRIPFSAYLNRIFAPSPELSHRLESQMRPLIHTFTPLFFVMVGISLNLKQVDWSSAFVWGLSVALLVVAVAGKLVSGFLIKEPRLQQAVIGLSMIPRGEVGLIFAQIGFANGILDAQVYAALLIVIALTTVVPPFIIKRIYQRNDTATAIDTQVSK</sequence>
<keyword evidence="3" id="KW-0050">Antiport</keyword>
<feature type="transmembrane region" description="Helical" evidence="10">
    <location>
        <begin position="149"/>
        <end position="173"/>
    </location>
</feature>
<evidence type="ECO:0000259" key="11">
    <source>
        <dbReference type="Pfam" id="PF00999"/>
    </source>
</evidence>
<keyword evidence="2" id="KW-0813">Transport</keyword>
<dbReference type="EMBL" id="BGOW01000012">
    <property type="protein sequence ID" value="GBL45495.1"/>
    <property type="molecule type" value="Genomic_DNA"/>
</dbReference>
<dbReference type="PANTHER" id="PTHR43562:SF3">
    <property type="entry name" value="SODIUM ION_PROTON EXCHANGER (EUROFUNG)"/>
    <property type="match status" value="1"/>
</dbReference>